<accession>A0A4Q7WV57</accession>
<dbReference type="PANTHER" id="PTHR33164:SF99">
    <property type="entry name" value="MARR FAMILY REGULATORY PROTEIN"/>
    <property type="match status" value="1"/>
</dbReference>
<dbReference type="Pfam" id="PF01047">
    <property type="entry name" value="MarR"/>
    <property type="match status" value="1"/>
</dbReference>
<dbReference type="SMART" id="SM00347">
    <property type="entry name" value="HTH_MARR"/>
    <property type="match status" value="1"/>
</dbReference>
<dbReference type="SUPFAM" id="SSF46785">
    <property type="entry name" value="Winged helix' DNA-binding domain"/>
    <property type="match status" value="1"/>
</dbReference>
<dbReference type="OrthoDB" id="8635520at2"/>
<dbReference type="RefSeq" id="WP_130445738.1">
    <property type="nucleotide sequence ID" value="NZ_SHKR01000013.1"/>
</dbReference>
<dbReference type="Gene3D" id="1.10.10.10">
    <property type="entry name" value="Winged helix-like DNA-binding domain superfamily/Winged helix DNA-binding domain"/>
    <property type="match status" value="1"/>
</dbReference>
<dbReference type="InterPro" id="IPR036388">
    <property type="entry name" value="WH-like_DNA-bd_sf"/>
</dbReference>
<evidence type="ECO:0000259" key="1">
    <source>
        <dbReference type="PROSITE" id="PS50995"/>
    </source>
</evidence>
<dbReference type="InterPro" id="IPR036390">
    <property type="entry name" value="WH_DNA-bd_sf"/>
</dbReference>
<organism evidence="2 3">
    <name type="scientific">Kribbella rubisoli</name>
    <dbReference type="NCBI Taxonomy" id="3075929"/>
    <lineage>
        <taxon>Bacteria</taxon>
        <taxon>Bacillati</taxon>
        <taxon>Actinomycetota</taxon>
        <taxon>Actinomycetes</taxon>
        <taxon>Propionibacteriales</taxon>
        <taxon>Kribbellaceae</taxon>
        <taxon>Kribbella</taxon>
    </lineage>
</organism>
<proteinExistence type="predicted"/>
<dbReference type="GO" id="GO:0006950">
    <property type="term" value="P:response to stress"/>
    <property type="evidence" value="ECO:0007669"/>
    <property type="project" value="TreeGrafter"/>
</dbReference>
<reference evidence="2 3" key="1">
    <citation type="journal article" date="2015" name="Stand. Genomic Sci.">
        <title>Genomic Encyclopedia of Bacterial and Archaeal Type Strains, Phase III: the genomes of soil and plant-associated and newly described type strains.</title>
        <authorList>
            <person name="Whitman W.B."/>
            <person name="Woyke T."/>
            <person name="Klenk H.P."/>
            <person name="Zhou Y."/>
            <person name="Lilburn T.G."/>
            <person name="Beck B.J."/>
            <person name="De Vos P."/>
            <person name="Vandamme P."/>
            <person name="Eisen J.A."/>
            <person name="Garrity G."/>
            <person name="Hugenholtz P."/>
            <person name="Kyrpides N.C."/>
        </authorList>
    </citation>
    <scope>NUCLEOTIDE SEQUENCE [LARGE SCALE GENOMIC DNA]</scope>
    <source>
        <strain evidence="2 3">VKM Ac-2540</strain>
    </source>
</reference>
<evidence type="ECO:0000313" key="3">
    <source>
        <dbReference type="Proteomes" id="UP000292027"/>
    </source>
</evidence>
<dbReference type="PROSITE" id="PS50995">
    <property type="entry name" value="HTH_MARR_2"/>
    <property type="match status" value="1"/>
</dbReference>
<dbReference type="PANTHER" id="PTHR33164">
    <property type="entry name" value="TRANSCRIPTIONAL REGULATOR, MARR FAMILY"/>
    <property type="match status" value="1"/>
</dbReference>
<dbReference type="EMBL" id="SHKR01000013">
    <property type="protein sequence ID" value="RZU13479.1"/>
    <property type="molecule type" value="Genomic_DNA"/>
</dbReference>
<dbReference type="GO" id="GO:0003700">
    <property type="term" value="F:DNA-binding transcription factor activity"/>
    <property type="evidence" value="ECO:0007669"/>
    <property type="project" value="InterPro"/>
</dbReference>
<evidence type="ECO:0000313" key="2">
    <source>
        <dbReference type="EMBL" id="RZU13479.1"/>
    </source>
</evidence>
<gene>
    <name evidence="2" type="ORF">EV645_4321</name>
</gene>
<dbReference type="InterPro" id="IPR039422">
    <property type="entry name" value="MarR/SlyA-like"/>
</dbReference>
<dbReference type="Proteomes" id="UP000292027">
    <property type="component" value="Unassembled WGS sequence"/>
</dbReference>
<dbReference type="AlphaFoldDB" id="A0A4Q7WV57"/>
<comment type="caution">
    <text evidence="2">The sequence shown here is derived from an EMBL/GenBank/DDBJ whole genome shotgun (WGS) entry which is preliminary data.</text>
</comment>
<dbReference type="InterPro" id="IPR000835">
    <property type="entry name" value="HTH_MarR-typ"/>
</dbReference>
<sequence>MTDWLDADQQRDWRAFIEGSIRLIDLLDARLRERHELTLAEYEILVRLSEAPGRSMRMAELADLAYYSRSRLSHRIRRLEDRHLVRRTTATDDGRGVVATLTDTGFALLERAAPDNLRSVREHFVDIVETADLQAIGRAMRAVTDSLP</sequence>
<feature type="domain" description="HTH marR-type" evidence="1">
    <location>
        <begin position="1"/>
        <end position="145"/>
    </location>
</feature>
<keyword evidence="3" id="KW-1185">Reference proteome</keyword>
<name>A0A4Q7WV57_9ACTN</name>
<protein>
    <submittedName>
        <fullName evidence="2">MarR family transcriptional regulator</fullName>
    </submittedName>
</protein>